<evidence type="ECO:0000313" key="1">
    <source>
        <dbReference type="EMBL" id="ALT68233.1"/>
    </source>
</evidence>
<gene>
    <name evidence="1" type="ORF">sm9_0431</name>
</gene>
<keyword evidence="2" id="KW-1185">Reference proteome</keyword>
<dbReference type="PATRIC" id="fig|230361.4.peg.445"/>
<dbReference type="InterPro" id="IPR037914">
    <property type="entry name" value="SpoVT-AbrB_sf"/>
</dbReference>
<dbReference type="EMBL" id="CP011266">
    <property type="protein sequence ID" value="ALT68233.1"/>
    <property type="molecule type" value="Genomic_DNA"/>
</dbReference>
<name>A0A0U3DP65_9EURY</name>
<dbReference type="KEGG" id="mmil:sm9_0431"/>
<reference evidence="1 2" key="1">
    <citation type="submission" date="2015-04" db="EMBL/GenBank/DDBJ databases">
        <title>The complete genome sequence of the rumen methanogen Methanobrevibacter millerae SM9.</title>
        <authorList>
            <person name="Leahy S.C."/>
            <person name="Kelly W.J."/>
            <person name="Pacheco D.M."/>
            <person name="Li D."/>
            <person name="Altermann E."/>
            <person name="Attwood G.T."/>
        </authorList>
    </citation>
    <scope>NUCLEOTIDE SEQUENCE [LARGE SCALE GENOMIC DNA]</scope>
    <source>
        <strain evidence="1 2">SM9</strain>
    </source>
</reference>
<dbReference type="SUPFAM" id="SSF89447">
    <property type="entry name" value="AbrB/MazE/MraZ-like"/>
    <property type="match status" value="1"/>
</dbReference>
<dbReference type="AlphaFoldDB" id="A0A0U3DP65"/>
<dbReference type="RefSeq" id="WP_058738572.1">
    <property type="nucleotide sequence ID" value="NZ_CP011266.1"/>
</dbReference>
<organism evidence="1 2">
    <name type="scientific">Methanobrevibacter millerae</name>
    <dbReference type="NCBI Taxonomy" id="230361"/>
    <lineage>
        <taxon>Archaea</taxon>
        <taxon>Methanobacteriati</taxon>
        <taxon>Methanobacteriota</taxon>
        <taxon>Methanomada group</taxon>
        <taxon>Methanobacteria</taxon>
        <taxon>Methanobacteriales</taxon>
        <taxon>Methanobacteriaceae</taxon>
        <taxon>Methanobrevibacter</taxon>
    </lineage>
</organism>
<dbReference type="GeneID" id="26735408"/>
<proteinExistence type="predicted"/>
<sequence length="77" mass="8993">MMVANTKIYKNFQTSIPKEMREAFDINDETIVEWGITDDGQPEVNFRNKVNIEDIIGIVKTKEVTNSVELKREVYKK</sequence>
<dbReference type="Proteomes" id="UP000067738">
    <property type="component" value="Chromosome"/>
</dbReference>
<dbReference type="OrthoDB" id="67352at2157"/>
<accession>A0A0U3DP65</accession>
<dbReference type="Gene3D" id="2.10.260.10">
    <property type="match status" value="1"/>
</dbReference>
<protein>
    <recommendedName>
        <fullName evidence="3">SpoVT-AbrB domain-containing protein</fullName>
    </recommendedName>
</protein>
<evidence type="ECO:0000313" key="2">
    <source>
        <dbReference type="Proteomes" id="UP000067738"/>
    </source>
</evidence>
<evidence type="ECO:0008006" key="3">
    <source>
        <dbReference type="Google" id="ProtNLM"/>
    </source>
</evidence>